<feature type="chain" id="PRO_5001703974" description="DJ-1/PfpI domain-containing protein" evidence="1">
    <location>
        <begin position="17"/>
        <end position="210"/>
    </location>
</feature>
<dbReference type="OrthoDB" id="543156at2759"/>
<dbReference type="RefSeq" id="XP_009175266.1">
    <property type="nucleotide sequence ID" value="XM_009177002.1"/>
</dbReference>
<proteinExistence type="predicted"/>
<dbReference type="STRING" id="6198.A0A074Z613"/>
<dbReference type="AlphaFoldDB" id="A0A074Z613"/>
<evidence type="ECO:0000313" key="3">
    <source>
        <dbReference type="EMBL" id="KER20992.1"/>
    </source>
</evidence>
<dbReference type="NCBIfam" id="TIGR01383">
    <property type="entry name" value="not_thiJ"/>
    <property type="match status" value="1"/>
</dbReference>
<dbReference type="InterPro" id="IPR050325">
    <property type="entry name" value="Prot/Nucl_acid_deglycase"/>
</dbReference>
<dbReference type="InterPro" id="IPR029062">
    <property type="entry name" value="Class_I_gatase-like"/>
</dbReference>
<sequence length="210" mass="23025">MNLLSAATFLILVSEAVVVKKALIVIAPGFEEIEAVTVFRVLKSGTVQPTLVRLEHVTDPMVKGANGLSILTDGELNEDDANGYDLIVLPGGAKGTEEMKKSDRLKRILGSFVQKKKYIGAICLAPAVLKHFNLLLNSILTSYPSIENEMRQQYTYLEKSVVVDKQLITSRGPGTAMEFALKLVELLTGKQNSDTVANNFIFDKRDEISP</sequence>
<dbReference type="InterPro" id="IPR006287">
    <property type="entry name" value="DJ-1"/>
</dbReference>
<evidence type="ECO:0000313" key="4">
    <source>
        <dbReference type="Proteomes" id="UP000054324"/>
    </source>
</evidence>
<dbReference type="SUPFAM" id="SSF52317">
    <property type="entry name" value="Class I glutamine amidotransferase-like"/>
    <property type="match status" value="1"/>
</dbReference>
<dbReference type="PANTHER" id="PTHR48094">
    <property type="entry name" value="PROTEIN/NUCLEIC ACID DEGLYCASE DJ-1-RELATED"/>
    <property type="match status" value="1"/>
</dbReference>
<dbReference type="EMBL" id="KL597004">
    <property type="protein sequence ID" value="KER20992.1"/>
    <property type="molecule type" value="Genomic_DNA"/>
</dbReference>
<dbReference type="Proteomes" id="UP000054324">
    <property type="component" value="Unassembled WGS sequence"/>
</dbReference>
<organism evidence="3 4">
    <name type="scientific">Opisthorchis viverrini</name>
    <name type="common">Southeast Asian liver fluke</name>
    <dbReference type="NCBI Taxonomy" id="6198"/>
    <lineage>
        <taxon>Eukaryota</taxon>
        <taxon>Metazoa</taxon>
        <taxon>Spiralia</taxon>
        <taxon>Lophotrochozoa</taxon>
        <taxon>Platyhelminthes</taxon>
        <taxon>Trematoda</taxon>
        <taxon>Digenea</taxon>
        <taxon>Opisthorchiida</taxon>
        <taxon>Opisthorchiata</taxon>
        <taxon>Opisthorchiidae</taxon>
        <taxon>Opisthorchis</taxon>
    </lineage>
</organism>
<dbReference type="CDD" id="cd03135">
    <property type="entry name" value="GATase1_DJ-1"/>
    <property type="match status" value="1"/>
</dbReference>
<feature type="signal peptide" evidence="1">
    <location>
        <begin position="1"/>
        <end position="16"/>
    </location>
</feature>
<dbReference type="PANTHER" id="PTHR48094:SF12">
    <property type="entry name" value="PARKINSON DISEASE PROTEIN 7 HOMOLOG"/>
    <property type="match status" value="1"/>
</dbReference>
<feature type="domain" description="DJ-1/PfpI" evidence="2">
    <location>
        <begin position="20"/>
        <end position="185"/>
    </location>
</feature>
<dbReference type="KEGG" id="ovi:T265_10585"/>
<dbReference type="Gene3D" id="3.40.50.880">
    <property type="match status" value="1"/>
</dbReference>
<protein>
    <recommendedName>
        <fullName evidence="2">DJ-1/PfpI domain-containing protein</fullName>
    </recommendedName>
</protein>
<dbReference type="InterPro" id="IPR002818">
    <property type="entry name" value="DJ-1/PfpI"/>
</dbReference>
<dbReference type="GO" id="GO:0005737">
    <property type="term" value="C:cytoplasm"/>
    <property type="evidence" value="ECO:0007669"/>
    <property type="project" value="TreeGrafter"/>
</dbReference>
<keyword evidence="4" id="KW-1185">Reference proteome</keyword>
<gene>
    <name evidence="3" type="ORF">T265_10585</name>
</gene>
<dbReference type="GeneID" id="20324753"/>
<keyword evidence="1" id="KW-0732">Signal</keyword>
<reference evidence="3 4" key="1">
    <citation type="submission" date="2013-11" db="EMBL/GenBank/DDBJ databases">
        <title>Opisthorchis viverrini - life in the bile duct.</title>
        <authorList>
            <person name="Young N.D."/>
            <person name="Nagarajan N."/>
            <person name="Lin S.J."/>
            <person name="Korhonen P.K."/>
            <person name="Jex A.R."/>
            <person name="Hall R.S."/>
            <person name="Safavi-Hemami H."/>
            <person name="Kaewkong W."/>
            <person name="Bertrand D."/>
            <person name="Gao S."/>
            <person name="Seet Q."/>
            <person name="Wongkham S."/>
            <person name="Teh B.T."/>
            <person name="Wongkham C."/>
            <person name="Intapan P.M."/>
            <person name="Maleewong W."/>
            <person name="Yang X."/>
            <person name="Hu M."/>
            <person name="Wang Z."/>
            <person name="Hofmann A."/>
            <person name="Sternberg P.W."/>
            <person name="Tan P."/>
            <person name="Wang J."/>
            <person name="Gasser R.B."/>
        </authorList>
    </citation>
    <scope>NUCLEOTIDE SEQUENCE [LARGE SCALE GENOMIC DNA]</scope>
</reference>
<name>A0A074Z613_OPIVI</name>
<dbReference type="CTD" id="20324753"/>
<dbReference type="Pfam" id="PF01965">
    <property type="entry name" value="DJ-1_PfpI"/>
    <property type="match status" value="1"/>
</dbReference>
<evidence type="ECO:0000256" key="1">
    <source>
        <dbReference type="SAM" id="SignalP"/>
    </source>
</evidence>
<evidence type="ECO:0000259" key="2">
    <source>
        <dbReference type="Pfam" id="PF01965"/>
    </source>
</evidence>
<accession>A0A074Z613</accession>